<reference evidence="1" key="1">
    <citation type="submission" date="2023-05" db="EMBL/GenBank/DDBJ databases">
        <authorList>
            <consortium name="ELIXIR-Norway"/>
        </authorList>
    </citation>
    <scope>NUCLEOTIDE SEQUENCE</scope>
</reference>
<dbReference type="Proteomes" id="UP001162501">
    <property type="component" value="Chromosome 9"/>
</dbReference>
<organism evidence="1 2">
    <name type="scientific">Rangifer tarandus platyrhynchus</name>
    <name type="common">Svalbard reindeer</name>
    <dbReference type="NCBI Taxonomy" id="3082113"/>
    <lineage>
        <taxon>Eukaryota</taxon>
        <taxon>Metazoa</taxon>
        <taxon>Chordata</taxon>
        <taxon>Craniata</taxon>
        <taxon>Vertebrata</taxon>
        <taxon>Euteleostomi</taxon>
        <taxon>Mammalia</taxon>
        <taxon>Eutheria</taxon>
        <taxon>Laurasiatheria</taxon>
        <taxon>Artiodactyla</taxon>
        <taxon>Ruminantia</taxon>
        <taxon>Pecora</taxon>
        <taxon>Cervidae</taxon>
        <taxon>Odocoileinae</taxon>
        <taxon>Rangifer</taxon>
    </lineage>
</organism>
<gene>
    <name evidence="1" type="ORF">MRATA1EN22A_LOCUS27750</name>
</gene>
<proteinExistence type="predicted"/>
<accession>A0AC60A9Z8</accession>
<protein>
    <submittedName>
        <fullName evidence="1">Uncharacterized protein</fullName>
    </submittedName>
</protein>
<evidence type="ECO:0000313" key="1">
    <source>
        <dbReference type="EMBL" id="CAN0568093.1"/>
    </source>
</evidence>
<evidence type="ECO:0000313" key="2">
    <source>
        <dbReference type="Proteomes" id="UP001162501"/>
    </source>
</evidence>
<name>A0AC60A9Z8_RANTA</name>
<reference evidence="1" key="2">
    <citation type="submission" date="2025-03" db="EMBL/GenBank/DDBJ databases">
        <authorList>
            <consortium name="ELIXIR-Norway"/>
            <consortium name="Elixir Norway"/>
        </authorList>
    </citation>
    <scope>NUCLEOTIDE SEQUENCE</scope>
</reference>
<sequence>MHPAPASLPPDPPSPWIGYILPGQTDTFSCPRSRRVCGARRRSLKIGAGGPLAKQRRQWPAASHCARHSPSKRKPWKRNLGEGQQKLFLLIHQNNTDHHLHCEEVGRVLGTKAFKQQGPHVSRIRTHQKPLVLGLEVSTPDENHTPSEYEWETAHRMLQLCCVPLGYCLSKTGPLPSEDGQAGGGMR</sequence>
<dbReference type="EMBL" id="OX596093">
    <property type="protein sequence ID" value="CAN0568093.1"/>
    <property type="molecule type" value="Genomic_DNA"/>
</dbReference>